<dbReference type="InterPro" id="IPR032710">
    <property type="entry name" value="NTF2-like_dom_sf"/>
</dbReference>
<accession>A0ABD6AQA4</accession>
<reference evidence="1 2" key="1">
    <citation type="journal article" date="2019" name="Int. J. Syst. Evol. Microbiol.">
        <title>The Global Catalogue of Microorganisms (GCM) 10K type strain sequencing project: providing services to taxonomists for standard genome sequencing and annotation.</title>
        <authorList>
            <consortium name="The Broad Institute Genomics Platform"/>
            <consortium name="The Broad Institute Genome Sequencing Center for Infectious Disease"/>
            <person name="Wu L."/>
            <person name="Ma J."/>
        </authorList>
    </citation>
    <scope>NUCLEOTIDE SEQUENCE [LARGE SCALE GENOMIC DNA]</scope>
    <source>
        <strain evidence="1 2">CGMCC 1.12563</strain>
    </source>
</reference>
<sequence length="143" mass="16121">MPTLEAPTETVRSYLNAFNDRDYDRLSELLAADVIEHGIHDELHGPDEITGFLDAHFEAFPDYSGETDAMVAADDTVTVRYTVRGTHTGEFEDIEPTGRTAEWTGMAMYRVEDGKIAEVWLEENRLGLLEQLEVVDPPAHLRI</sequence>
<dbReference type="Gene3D" id="3.10.450.50">
    <property type="match status" value="1"/>
</dbReference>
<comment type="caution">
    <text evidence="1">The sequence shown here is derived from an EMBL/GenBank/DDBJ whole genome shotgun (WGS) entry which is preliminary data.</text>
</comment>
<keyword evidence="2" id="KW-1185">Reference proteome</keyword>
<proteinExistence type="predicted"/>
<gene>
    <name evidence="1" type="ORF">ACFSBT_01965</name>
</gene>
<organism evidence="1 2">
    <name type="scientific">Halomarina rubra</name>
    <dbReference type="NCBI Taxonomy" id="2071873"/>
    <lineage>
        <taxon>Archaea</taxon>
        <taxon>Methanobacteriati</taxon>
        <taxon>Methanobacteriota</taxon>
        <taxon>Stenosarchaea group</taxon>
        <taxon>Halobacteria</taxon>
        <taxon>Halobacteriales</taxon>
        <taxon>Natronomonadaceae</taxon>
        <taxon>Halomarina</taxon>
    </lineage>
</organism>
<dbReference type="InterPro" id="IPR009959">
    <property type="entry name" value="Cyclase_SnoaL-like"/>
</dbReference>
<dbReference type="SUPFAM" id="SSF54427">
    <property type="entry name" value="NTF2-like"/>
    <property type="match status" value="1"/>
</dbReference>
<dbReference type="PANTHER" id="PTHR38436">
    <property type="entry name" value="POLYKETIDE CYCLASE SNOAL-LIKE DOMAIN"/>
    <property type="match status" value="1"/>
</dbReference>
<evidence type="ECO:0000313" key="2">
    <source>
        <dbReference type="Proteomes" id="UP001597187"/>
    </source>
</evidence>
<name>A0ABD6AQA4_9EURY</name>
<evidence type="ECO:0000313" key="1">
    <source>
        <dbReference type="EMBL" id="MFD1512046.1"/>
    </source>
</evidence>
<dbReference type="RefSeq" id="WP_250872034.1">
    <property type="nucleotide sequence ID" value="NZ_JALXFV010000002.1"/>
</dbReference>
<dbReference type="AlphaFoldDB" id="A0ABD6AQA4"/>
<protein>
    <submittedName>
        <fullName evidence="1">Ester cyclase</fullName>
    </submittedName>
</protein>
<dbReference type="Proteomes" id="UP001597187">
    <property type="component" value="Unassembled WGS sequence"/>
</dbReference>
<dbReference type="PANTHER" id="PTHR38436:SF1">
    <property type="entry name" value="ESTER CYCLASE"/>
    <property type="match status" value="1"/>
</dbReference>
<dbReference type="Pfam" id="PF07366">
    <property type="entry name" value="SnoaL"/>
    <property type="match status" value="1"/>
</dbReference>
<dbReference type="EMBL" id="JBHUDC010000002">
    <property type="protein sequence ID" value="MFD1512046.1"/>
    <property type="molecule type" value="Genomic_DNA"/>
</dbReference>